<sequence length="416" mass="46903">MCGTGSFFLQLQKAVTNDYFALFFSSEFSKKYLNGESVGSTMNNLNHTILNKLPFPLPPLPEQRRIVAKLEELFSKLDAGVAAVRRTQALLKRYRQSVLHAAVTGELTRAWREAHPAPTETGAALLERIRDERRAQWEAAQVAKRGGQLPLGDGWKSKYVEPEAVDTSELHELPEGWTWCRLDSIAEMCLGKMLDEAKNKGTLQPYLRNVSVRWGSFDLEELKLMRFTEEEDERYSVKKGDLVICEGGEPGRAAIWESETPIKIQKALHRVRIKSKSLLNRFLFYSLRHDALGHYLSTYFTGTGIQHFTGAALARYTFPLPPLAEQAEIVAEVERRLTVLDALSRTLTDELKRAERLRQSILHRAFTGRLVPQDATDEPAAALLARLQNESTTPPKARKARASKTSLASKQLSMPL</sequence>
<evidence type="ECO:0000256" key="1">
    <source>
        <dbReference type="ARBA" id="ARBA00010923"/>
    </source>
</evidence>
<dbReference type="GO" id="GO:0003677">
    <property type="term" value="F:DNA binding"/>
    <property type="evidence" value="ECO:0007669"/>
    <property type="project" value="UniProtKB-KW"/>
</dbReference>
<dbReference type="CDD" id="cd17253">
    <property type="entry name" value="RMtype1_S_Eco933I-TRD2-CR2_like"/>
    <property type="match status" value="1"/>
</dbReference>
<dbReference type="Proteomes" id="UP000059542">
    <property type="component" value="Chromosome"/>
</dbReference>
<evidence type="ECO:0000313" key="7">
    <source>
        <dbReference type="Proteomes" id="UP000059542"/>
    </source>
</evidence>
<dbReference type="InterPro" id="IPR044946">
    <property type="entry name" value="Restrct_endonuc_typeI_TRD_sf"/>
</dbReference>
<keyword evidence="2" id="KW-0680">Restriction system</keyword>
<evidence type="ECO:0000256" key="3">
    <source>
        <dbReference type="ARBA" id="ARBA00023125"/>
    </source>
</evidence>
<feature type="domain" description="Type I restriction modification DNA specificity" evidence="5">
    <location>
        <begin position="13"/>
        <end position="75"/>
    </location>
</feature>
<dbReference type="KEGG" id="hyg:AUC43_09570"/>
<dbReference type="PANTHER" id="PTHR43140:SF1">
    <property type="entry name" value="TYPE I RESTRICTION ENZYME ECOKI SPECIFICITY SUBUNIT"/>
    <property type="match status" value="1"/>
</dbReference>
<proteinExistence type="inferred from homology"/>
<dbReference type="SUPFAM" id="SSF116734">
    <property type="entry name" value="DNA methylase specificity domain"/>
    <property type="match status" value="2"/>
</dbReference>
<evidence type="ECO:0000256" key="2">
    <source>
        <dbReference type="ARBA" id="ARBA00022747"/>
    </source>
</evidence>
<feature type="region of interest" description="Disordered" evidence="4">
    <location>
        <begin position="387"/>
        <end position="416"/>
    </location>
</feature>
<dbReference type="EMBL" id="CP013909">
    <property type="protein sequence ID" value="ALW85322.1"/>
    <property type="molecule type" value="Genomic_DNA"/>
</dbReference>
<dbReference type="Pfam" id="PF01420">
    <property type="entry name" value="Methylase_S"/>
    <property type="match status" value="2"/>
</dbReference>
<dbReference type="GO" id="GO:0009307">
    <property type="term" value="P:DNA restriction-modification system"/>
    <property type="evidence" value="ECO:0007669"/>
    <property type="project" value="UniProtKB-KW"/>
</dbReference>
<dbReference type="AlphaFoldDB" id="A0A0U4BNI2"/>
<reference evidence="6 7" key="1">
    <citation type="submission" date="2015-12" db="EMBL/GenBank/DDBJ databases">
        <authorList>
            <person name="Shamseldin A."/>
            <person name="Moawad H."/>
            <person name="Abd El-Rahim W.M."/>
            <person name="Sadowsky M.J."/>
        </authorList>
    </citation>
    <scope>NUCLEOTIDE SEQUENCE [LARGE SCALE GENOMIC DNA]</scope>
    <source>
        <strain evidence="6 7">DG5B</strain>
    </source>
</reference>
<dbReference type="PANTHER" id="PTHR43140">
    <property type="entry name" value="TYPE-1 RESTRICTION ENZYME ECOKI SPECIFICITY PROTEIN"/>
    <property type="match status" value="1"/>
</dbReference>
<comment type="similarity">
    <text evidence="1">Belongs to the type-I restriction system S methylase family.</text>
</comment>
<evidence type="ECO:0000313" key="6">
    <source>
        <dbReference type="EMBL" id="ALW85322.1"/>
    </source>
</evidence>
<accession>A0A0U4BNI2</accession>
<dbReference type="InterPro" id="IPR000055">
    <property type="entry name" value="Restrct_endonuc_typeI_TRD"/>
</dbReference>
<keyword evidence="3" id="KW-0238">DNA-binding</keyword>
<feature type="domain" description="Type I restriction modification DNA specificity" evidence="5">
    <location>
        <begin position="174"/>
        <end position="352"/>
    </location>
</feature>
<name>A0A0U4BNI2_9BACT</name>
<dbReference type="InterPro" id="IPR051212">
    <property type="entry name" value="Type-I_RE_S_subunit"/>
</dbReference>
<dbReference type="Gene3D" id="3.90.220.20">
    <property type="entry name" value="DNA methylase specificity domains"/>
    <property type="match status" value="2"/>
</dbReference>
<dbReference type="REBASE" id="137079">
    <property type="entry name" value="S.Hsp5BORF9560P"/>
</dbReference>
<organism evidence="6 7">
    <name type="scientific">Hymenobacter sedentarius</name>
    <dbReference type="NCBI Taxonomy" id="1411621"/>
    <lineage>
        <taxon>Bacteria</taxon>
        <taxon>Pseudomonadati</taxon>
        <taxon>Bacteroidota</taxon>
        <taxon>Cytophagia</taxon>
        <taxon>Cytophagales</taxon>
        <taxon>Hymenobacteraceae</taxon>
        <taxon>Hymenobacter</taxon>
    </lineage>
</organism>
<keyword evidence="7" id="KW-1185">Reference proteome</keyword>
<evidence type="ECO:0000259" key="5">
    <source>
        <dbReference type="Pfam" id="PF01420"/>
    </source>
</evidence>
<gene>
    <name evidence="6" type="ORF">AUC43_09570</name>
</gene>
<dbReference type="STRING" id="1411621.AUC43_09570"/>
<protein>
    <recommendedName>
        <fullName evidence="5">Type I restriction modification DNA specificity domain-containing protein</fullName>
    </recommendedName>
</protein>
<evidence type="ECO:0000256" key="4">
    <source>
        <dbReference type="SAM" id="MobiDB-lite"/>
    </source>
</evidence>
<feature type="compositionally biased region" description="Polar residues" evidence="4">
    <location>
        <begin position="403"/>
        <end position="416"/>
    </location>
</feature>